<reference evidence="2" key="1">
    <citation type="submission" date="2021-05" db="EMBL/GenBank/DDBJ databases">
        <title>The genome of the haptophyte Pavlova lutheri (Diacronema luteri, Pavlovales) - a model for lipid biosynthesis in eukaryotic algae.</title>
        <authorList>
            <person name="Hulatt C.J."/>
            <person name="Posewitz M.C."/>
        </authorList>
    </citation>
    <scope>NUCLEOTIDE SEQUENCE</scope>
    <source>
        <strain evidence="2">NIVA-4/92</strain>
    </source>
</reference>
<comment type="caution">
    <text evidence="2">The sequence shown here is derived from an EMBL/GenBank/DDBJ whole genome shotgun (WGS) entry which is preliminary data.</text>
</comment>
<dbReference type="EMBL" id="JAGTXO010000055">
    <property type="protein sequence ID" value="KAG8458263.1"/>
    <property type="molecule type" value="Genomic_DNA"/>
</dbReference>
<protein>
    <recommendedName>
        <fullName evidence="1">Beta-carotene isomerase D27-like C-terminal domain-containing protein</fullName>
    </recommendedName>
</protein>
<organism evidence="2 3">
    <name type="scientific">Diacronema lutheri</name>
    <name type="common">Unicellular marine alga</name>
    <name type="synonym">Monochrysis lutheri</name>
    <dbReference type="NCBI Taxonomy" id="2081491"/>
    <lineage>
        <taxon>Eukaryota</taxon>
        <taxon>Haptista</taxon>
        <taxon>Haptophyta</taxon>
        <taxon>Pavlovophyceae</taxon>
        <taxon>Pavlovales</taxon>
        <taxon>Pavlovaceae</taxon>
        <taxon>Diacronema</taxon>
    </lineage>
</organism>
<name>A0A8J5X823_DIALT</name>
<gene>
    <name evidence="2" type="ORF">KFE25_001555</name>
</gene>
<keyword evidence="3" id="KW-1185">Reference proteome</keyword>
<dbReference type="OMA" id="FAVMFSK"/>
<accession>A0A8J5X823</accession>
<dbReference type="AlphaFoldDB" id="A0A8J5X823"/>
<dbReference type="Pfam" id="PF13225">
    <property type="entry name" value="D27-like_C"/>
    <property type="match status" value="1"/>
</dbReference>
<dbReference type="InterPro" id="IPR038938">
    <property type="entry name" value="D27-like"/>
</dbReference>
<dbReference type="PANTHER" id="PTHR33591">
    <property type="entry name" value="BETA-CAROTENE ISOMERASE D27"/>
    <property type="match status" value="1"/>
</dbReference>
<dbReference type="PANTHER" id="PTHR33591:SF2">
    <property type="entry name" value="BETA-CAROTENE ISOMERASE D27"/>
    <property type="match status" value="1"/>
</dbReference>
<dbReference type="GO" id="GO:0005506">
    <property type="term" value="F:iron ion binding"/>
    <property type="evidence" value="ECO:0007669"/>
    <property type="project" value="InterPro"/>
</dbReference>
<evidence type="ECO:0000313" key="2">
    <source>
        <dbReference type="EMBL" id="KAG8458263.1"/>
    </source>
</evidence>
<proteinExistence type="predicted"/>
<sequence>MARFRSKLALELGRDSPQPPRAYAGITDLIAALHERDGGQAAIMVESASRRVLCSLFPNWPPLNPPGTVGLLHWFGVLFAAPFPVFSARLNAWVTWSAAQWLMGRCEVSDVDDPADVARLVAGSGRGQLLRVCRCRYLEETKCASICVNTCKMPTQAFFNEDMHVALTIVPNYETFECQFKFGVPPSADDEADAREIACFSECPSRRAARAHAALAAASALGGLQGGEVSAPRCASMGGS</sequence>
<dbReference type="InterPro" id="IPR025114">
    <property type="entry name" value="D27-like_C"/>
</dbReference>
<dbReference type="Proteomes" id="UP000751190">
    <property type="component" value="Unassembled WGS sequence"/>
</dbReference>
<feature type="domain" description="Beta-carotene isomerase D27-like C-terminal" evidence="1">
    <location>
        <begin position="101"/>
        <end position="188"/>
    </location>
</feature>
<dbReference type="OrthoDB" id="416096at2759"/>
<evidence type="ECO:0000259" key="1">
    <source>
        <dbReference type="Pfam" id="PF13225"/>
    </source>
</evidence>
<evidence type="ECO:0000313" key="3">
    <source>
        <dbReference type="Proteomes" id="UP000751190"/>
    </source>
</evidence>